<dbReference type="RefSeq" id="XP_064670837.1">
    <property type="nucleotide sequence ID" value="XM_064815074.1"/>
</dbReference>
<proteinExistence type="inferred from homology"/>
<dbReference type="Proteomes" id="UP001302812">
    <property type="component" value="Unassembled WGS sequence"/>
</dbReference>
<keyword evidence="3" id="KW-1133">Transmembrane helix</keyword>
<dbReference type="PANTHER" id="PTHR24320">
    <property type="entry name" value="RETINOL DEHYDROGENASE"/>
    <property type="match status" value="1"/>
</dbReference>
<reference evidence="4" key="1">
    <citation type="journal article" date="2023" name="Mol. Phylogenet. Evol.">
        <title>Genome-scale phylogeny and comparative genomics of the fungal order Sordariales.</title>
        <authorList>
            <person name="Hensen N."/>
            <person name="Bonometti L."/>
            <person name="Westerberg I."/>
            <person name="Brannstrom I.O."/>
            <person name="Guillou S."/>
            <person name="Cros-Aarteil S."/>
            <person name="Calhoun S."/>
            <person name="Haridas S."/>
            <person name="Kuo A."/>
            <person name="Mondo S."/>
            <person name="Pangilinan J."/>
            <person name="Riley R."/>
            <person name="LaButti K."/>
            <person name="Andreopoulos B."/>
            <person name="Lipzen A."/>
            <person name="Chen C."/>
            <person name="Yan M."/>
            <person name="Daum C."/>
            <person name="Ng V."/>
            <person name="Clum A."/>
            <person name="Steindorff A."/>
            <person name="Ohm R.A."/>
            <person name="Martin F."/>
            <person name="Silar P."/>
            <person name="Natvig D.O."/>
            <person name="Lalanne C."/>
            <person name="Gautier V."/>
            <person name="Ament-Velasquez S.L."/>
            <person name="Kruys A."/>
            <person name="Hutchinson M.I."/>
            <person name="Powell A.J."/>
            <person name="Barry K."/>
            <person name="Miller A.N."/>
            <person name="Grigoriev I.V."/>
            <person name="Debuchy R."/>
            <person name="Gladieux P."/>
            <person name="Hiltunen Thoren M."/>
            <person name="Johannesson H."/>
        </authorList>
    </citation>
    <scope>NUCLEOTIDE SEQUENCE</scope>
    <source>
        <strain evidence="4">CBS 508.74</strain>
    </source>
</reference>
<keyword evidence="2" id="KW-0560">Oxidoreductase</keyword>
<evidence type="ECO:0000313" key="5">
    <source>
        <dbReference type="Proteomes" id="UP001302812"/>
    </source>
</evidence>
<keyword evidence="3" id="KW-0472">Membrane</keyword>
<keyword evidence="5" id="KW-1185">Reference proteome</keyword>
<feature type="transmembrane region" description="Helical" evidence="3">
    <location>
        <begin position="268"/>
        <end position="290"/>
    </location>
</feature>
<gene>
    <name evidence="4" type="ORF">N656DRAFT_778805</name>
</gene>
<keyword evidence="3" id="KW-0812">Transmembrane</keyword>
<dbReference type="GO" id="GO:0016491">
    <property type="term" value="F:oxidoreductase activity"/>
    <property type="evidence" value="ECO:0007669"/>
    <property type="project" value="UniProtKB-KW"/>
</dbReference>
<dbReference type="Pfam" id="PF00106">
    <property type="entry name" value="adh_short"/>
    <property type="match status" value="1"/>
</dbReference>
<evidence type="ECO:0000256" key="2">
    <source>
        <dbReference type="ARBA" id="ARBA00023002"/>
    </source>
</evidence>
<organism evidence="4 5">
    <name type="scientific">Canariomyces notabilis</name>
    <dbReference type="NCBI Taxonomy" id="2074819"/>
    <lineage>
        <taxon>Eukaryota</taxon>
        <taxon>Fungi</taxon>
        <taxon>Dikarya</taxon>
        <taxon>Ascomycota</taxon>
        <taxon>Pezizomycotina</taxon>
        <taxon>Sordariomycetes</taxon>
        <taxon>Sordariomycetidae</taxon>
        <taxon>Sordariales</taxon>
        <taxon>Chaetomiaceae</taxon>
        <taxon>Canariomyces</taxon>
    </lineage>
</organism>
<comment type="caution">
    <text evidence="4">The sequence shown here is derived from an EMBL/GenBank/DDBJ whole genome shotgun (WGS) entry which is preliminary data.</text>
</comment>
<reference evidence="4" key="2">
    <citation type="submission" date="2023-05" db="EMBL/GenBank/DDBJ databases">
        <authorList>
            <consortium name="Lawrence Berkeley National Laboratory"/>
            <person name="Steindorff A."/>
            <person name="Hensen N."/>
            <person name="Bonometti L."/>
            <person name="Westerberg I."/>
            <person name="Brannstrom I.O."/>
            <person name="Guillou S."/>
            <person name="Cros-Aarteil S."/>
            <person name="Calhoun S."/>
            <person name="Haridas S."/>
            <person name="Kuo A."/>
            <person name="Mondo S."/>
            <person name="Pangilinan J."/>
            <person name="Riley R."/>
            <person name="Labutti K."/>
            <person name="Andreopoulos B."/>
            <person name="Lipzen A."/>
            <person name="Chen C."/>
            <person name="Yanf M."/>
            <person name="Daum C."/>
            <person name="Ng V."/>
            <person name="Clum A."/>
            <person name="Ohm R."/>
            <person name="Martin F."/>
            <person name="Silar P."/>
            <person name="Natvig D."/>
            <person name="Lalanne C."/>
            <person name="Gautier V."/>
            <person name="Ament-Velasquez S.L."/>
            <person name="Kruys A."/>
            <person name="Hutchinson M.I."/>
            <person name="Powell A.J."/>
            <person name="Barry K."/>
            <person name="Miller A.N."/>
            <person name="Grigoriev I.V."/>
            <person name="Debuchy R."/>
            <person name="Gladieux P."/>
            <person name="Thoren M.H."/>
            <person name="Johannesson H."/>
        </authorList>
    </citation>
    <scope>NUCLEOTIDE SEQUENCE</scope>
    <source>
        <strain evidence="4">CBS 508.74</strain>
    </source>
</reference>
<comment type="similarity">
    <text evidence="1">Belongs to the short-chain dehydrogenases/reductases (SDR) family.</text>
</comment>
<dbReference type="PRINTS" id="PR00081">
    <property type="entry name" value="GDHRDH"/>
</dbReference>
<accession>A0AAN6TF26</accession>
<protein>
    <submittedName>
        <fullName evidence="4">Short-chain dehydrogenase</fullName>
    </submittedName>
</protein>
<dbReference type="PANTHER" id="PTHR24320:SF152">
    <property type="entry name" value="SHORT-CHAIN DEHYDROGENASE_REDUCTASE FAMILY PROTEIN"/>
    <property type="match status" value="1"/>
</dbReference>
<dbReference type="AlphaFoldDB" id="A0AAN6TF26"/>
<dbReference type="EMBL" id="MU853340">
    <property type="protein sequence ID" value="KAK4113267.1"/>
    <property type="molecule type" value="Genomic_DNA"/>
</dbReference>
<dbReference type="SUPFAM" id="SSF51735">
    <property type="entry name" value="NAD(P)-binding Rossmann-fold domains"/>
    <property type="match status" value="1"/>
</dbReference>
<evidence type="ECO:0000256" key="3">
    <source>
        <dbReference type="SAM" id="Phobius"/>
    </source>
</evidence>
<dbReference type="InterPro" id="IPR036291">
    <property type="entry name" value="NAD(P)-bd_dom_sf"/>
</dbReference>
<dbReference type="GeneID" id="89939199"/>
<evidence type="ECO:0000313" key="4">
    <source>
        <dbReference type="EMBL" id="KAK4113267.1"/>
    </source>
</evidence>
<name>A0AAN6TF26_9PEZI</name>
<evidence type="ECO:0000256" key="1">
    <source>
        <dbReference type="ARBA" id="ARBA00006484"/>
    </source>
</evidence>
<sequence length="367" mass="40802">MDGKGTILLTGANGGYGRAIVSHILSTPSLAAQHHGIYTVRNAATASALHRTLQSSPNSPSHTHDIMSMDLSRLSSVREAAASINARVAAGEIPPIRALILNAGFIDPFKQSWTDDTEEDGRRLDMTFVSNYLGHWLLTLLLLQSMDRERGRVVVVSSSVHDPEDKRNDVTGCYKDNKWRTFFSYDESGSGSGMTDPIAYGTWSNNSTDNDAAWRSAQRRYGASKLCLVMMVGELQRRLDADARLNKICVLAVDPGTMPGTELVRRSAWVVVLIFRFVLAPLAVLTTWLSPNGSLRTTRKSAADMMVLALKRGEPLCEYPKGWYMNGLERAEPSDESKDERKRECLWRDSVRYTRLAEGETCLGDWR</sequence>
<dbReference type="InterPro" id="IPR002347">
    <property type="entry name" value="SDR_fam"/>
</dbReference>
<dbReference type="Gene3D" id="3.40.50.720">
    <property type="entry name" value="NAD(P)-binding Rossmann-like Domain"/>
    <property type="match status" value="1"/>
</dbReference>